<sequence>MQECFPLQASCSMKDTYITLFAGGFALWASCLRKDIYMKVTAGLFLLRAPCSRKDTYRIPGQKTAFPDEVEEILPELLRTMAKHGFALGKKEVLDVVKEYVEANSLQVPFKDRRPGNDWLKNFCERQRLKNLEPLEKARRTTWKGDKDLLGTYYSCTENGWMTTSVLQEFLVKFELEQTQRLILLILDEHLTHLDMSTAQFARRNDITIIKLPAHTTDNSCDQKLVSWYRDNNKTLQKNEFVNLLSEVWAEGLKPENIISVFRSTGIYPTDRNKYPVPRFNLDKHQRHLESQHQPDHPSRNIPTAENLDLPLDVPGPSQHTSSFPAPRLLKRNDSPDDTSPTQSTSARIKTTPTFETLLLHKLNRSTVPVKQRRKIDPGAKAITSQECINLQKTMRKQMKTNLQHHLMTTASFKMPQPDDYEDLDQPGNLKPGDVLLVKCKSGKRNKTVFKYVATVLRILPNEEIEVMGLKSDGDERSFIPKEENVFVVPNDNVVGKLPFPSMCVTAVLTWQDTVEHDATLSQLEAGVTIARRTRHDRKL</sequence>
<dbReference type="Pfam" id="PF03184">
    <property type="entry name" value="DDE_1"/>
    <property type="match status" value="1"/>
</dbReference>
<organism evidence="3 4">
    <name type="scientific">Dryococelus australis</name>
    <dbReference type="NCBI Taxonomy" id="614101"/>
    <lineage>
        <taxon>Eukaryota</taxon>
        <taxon>Metazoa</taxon>
        <taxon>Ecdysozoa</taxon>
        <taxon>Arthropoda</taxon>
        <taxon>Hexapoda</taxon>
        <taxon>Insecta</taxon>
        <taxon>Pterygota</taxon>
        <taxon>Neoptera</taxon>
        <taxon>Polyneoptera</taxon>
        <taxon>Phasmatodea</taxon>
        <taxon>Verophasmatodea</taxon>
        <taxon>Anareolatae</taxon>
        <taxon>Phasmatidae</taxon>
        <taxon>Eurycanthinae</taxon>
        <taxon>Dryococelus</taxon>
    </lineage>
</organism>
<evidence type="ECO:0000256" key="1">
    <source>
        <dbReference type="SAM" id="MobiDB-lite"/>
    </source>
</evidence>
<evidence type="ECO:0000259" key="2">
    <source>
        <dbReference type="Pfam" id="PF03184"/>
    </source>
</evidence>
<dbReference type="InterPro" id="IPR004875">
    <property type="entry name" value="DDE_SF_endonuclease_dom"/>
</dbReference>
<accession>A0ABQ9HW27</accession>
<gene>
    <name evidence="3" type="ORF">PR048_008080</name>
</gene>
<reference evidence="3 4" key="1">
    <citation type="submission" date="2023-02" db="EMBL/GenBank/DDBJ databases">
        <title>LHISI_Scaffold_Assembly.</title>
        <authorList>
            <person name="Stuart O.P."/>
            <person name="Cleave R."/>
            <person name="Magrath M.J.L."/>
            <person name="Mikheyev A.S."/>
        </authorList>
    </citation>
    <scope>NUCLEOTIDE SEQUENCE [LARGE SCALE GENOMIC DNA]</scope>
    <source>
        <strain evidence="3">Daus_M_001</strain>
        <tissue evidence="3">Leg muscle</tissue>
    </source>
</reference>
<proteinExistence type="predicted"/>
<dbReference type="Proteomes" id="UP001159363">
    <property type="component" value="Chromosome 3"/>
</dbReference>
<comment type="caution">
    <text evidence="3">The sequence shown here is derived from an EMBL/GenBank/DDBJ whole genome shotgun (WGS) entry which is preliminary data.</text>
</comment>
<dbReference type="EMBL" id="JARBHB010000003">
    <property type="protein sequence ID" value="KAJ8888588.1"/>
    <property type="molecule type" value="Genomic_DNA"/>
</dbReference>
<protein>
    <recommendedName>
        <fullName evidence="2">DDE-1 domain-containing protein</fullName>
    </recommendedName>
</protein>
<feature type="compositionally biased region" description="Basic and acidic residues" evidence="1">
    <location>
        <begin position="287"/>
        <end position="299"/>
    </location>
</feature>
<evidence type="ECO:0000313" key="3">
    <source>
        <dbReference type="EMBL" id="KAJ8888588.1"/>
    </source>
</evidence>
<feature type="region of interest" description="Disordered" evidence="1">
    <location>
        <begin position="287"/>
        <end position="352"/>
    </location>
</feature>
<feature type="domain" description="DDE-1" evidence="2">
    <location>
        <begin position="140"/>
        <end position="219"/>
    </location>
</feature>
<evidence type="ECO:0000313" key="4">
    <source>
        <dbReference type="Proteomes" id="UP001159363"/>
    </source>
</evidence>
<keyword evidence="4" id="KW-1185">Reference proteome</keyword>
<name>A0ABQ9HW27_9NEOP</name>